<dbReference type="Proteomes" id="UP000231632">
    <property type="component" value="Unassembled WGS sequence"/>
</dbReference>
<dbReference type="STRING" id="1921010.MMIC_P1646"/>
<comment type="caution">
    <text evidence="4">The sequence shown here is derived from an EMBL/GenBank/DDBJ whole genome shotgun (WGS) entry which is preliminary data.</text>
</comment>
<keyword evidence="5" id="KW-1185">Reference proteome</keyword>
<feature type="chain" id="PRO_5013199684" evidence="3">
    <location>
        <begin position="30"/>
        <end position="443"/>
    </location>
</feature>
<feature type="signal peptide" evidence="3">
    <location>
        <begin position="1"/>
        <end position="29"/>
    </location>
</feature>
<dbReference type="RefSeq" id="WP_072659972.1">
    <property type="nucleotide sequence ID" value="NZ_BDFD01000013.1"/>
</dbReference>
<dbReference type="InterPro" id="IPR010131">
    <property type="entry name" value="MdtP/NodT-like"/>
</dbReference>
<proteinExistence type="inferred from homology"/>
<name>A0A1L8CP57_9PROT</name>
<dbReference type="AlphaFoldDB" id="A0A1L8CP57"/>
<protein>
    <submittedName>
        <fullName evidence="4">Outer membrane protein, cobalt-zinc-cadmium efflux system</fullName>
    </submittedName>
</protein>
<evidence type="ECO:0000256" key="1">
    <source>
        <dbReference type="ARBA" id="ARBA00007613"/>
    </source>
</evidence>
<evidence type="ECO:0000256" key="2">
    <source>
        <dbReference type="SAM" id="Coils"/>
    </source>
</evidence>
<dbReference type="InterPro" id="IPR003423">
    <property type="entry name" value="OMP_efflux"/>
</dbReference>
<dbReference type="PANTHER" id="PTHR30203:SF24">
    <property type="entry name" value="BLR4935 PROTEIN"/>
    <property type="match status" value="1"/>
</dbReference>
<keyword evidence="2" id="KW-0175">Coiled coil</keyword>
<gene>
    <name evidence="4" type="ORF">MMIC_P1646</name>
</gene>
<dbReference type="Pfam" id="PF02321">
    <property type="entry name" value="OEP"/>
    <property type="match status" value="2"/>
</dbReference>
<reference evidence="4 5" key="1">
    <citation type="journal article" date="2017" name="Arch. Microbiol.">
        <title>Mariprofundus micogutta sp. nov., a novel iron-oxidizing zetaproteobacterium isolated from a deep-sea hydrothermal field at the Bayonnaise knoll of the Izu-Ogasawara arc, and a description of Mariprofundales ord. nov. and Zetaproteobacteria classis nov.</title>
        <authorList>
            <person name="Makita H."/>
            <person name="Tanaka E."/>
            <person name="Mitsunobu S."/>
            <person name="Miyazaki M."/>
            <person name="Nunoura T."/>
            <person name="Uematsu K."/>
            <person name="Takaki Y."/>
            <person name="Nishi S."/>
            <person name="Shimamura S."/>
            <person name="Takai K."/>
        </authorList>
    </citation>
    <scope>NUCLEOTIDE SEQUENCE [LARGE SCALE GENOMIC DNA]</scope>
    <source>
        <strain evidence="4 5">ET2</strain>
    </source>
</reference>
<dbReference type="GO" id="GO:0015562">
    <property type="term" value="F:efflux transmembrane transporter activity"/>
    <property type="evidence" value="ECO:0007669"/>
    <property type="project" value="InterPro"/>
</dbReference>
<dbReference type="PANTHER" id="PTHR30203">
    <property type="entry name" value="OUTER MEMBRANE CATION EFFLUX PROTEIN"/>
    <property type="match status" value="1"/>
</dbReference>
<feature type="coiled-coil region" evidence="2">
    <location>
        <begin position="390"/>
        <end position="421"/>
    </location>
</feature>
<organism evidence="4 5">
    <name type="scientific">Mariprofundus micogutta</name>
    <dbReference type="NCBI Taxonomy" id="1921010"/>
    <lineage>
        <taxon>Bacteria</taxon>
        <taxon>Pseudomonadati</taxon>
        <taxon>Pseudomonadota</taxon>
        <taxon>Candidatius Mariprofundia</taxon>
        <taxon>Mariprofundales</taxon>
        <taxon>Mariprofundaceae</taxon>
        <taxon>Mariprofundus</taxon>
    </lineage>
</organism>
<evidence type="ECO:0000313" key="4">
    <source>
        <dbReference type="EMBL" id="GAV20674.1"/>
    </source>
</evidence>
<accession>A0A1L8CP57</accession>
<evidence type="ECO:0000313" key="5">
    <source>
        <dbReference type="Proteomes" id="UP000231632"/>
    </source>
</evidence>
<comment type="similarity">
    <text evidence="1">Belongs to the outer membrane factor (OMF) (TC 1.B.17) family.</text>
</comment>
<dbReference type="SUPFAM" id="SSF56954">
    <property type="entry name" value="Outer membrane efflux proteins (OEP)"/>
    <property type="match status" value="1"/>
</dbReference>
<dbReference type="EMBL" id="BDFD01000013">
    <property type="protein sequence ID" value="GAV20674.1"/>
    <property type="molecule type" value="Genomic_DNA"/>
</dbReference>
<sequence length="443" mass="50254">MRLLPHVTRWILYGFTTILLTYSWSPAQAADEDTLFSQTERITATQLVEAVLTRNPDLSSTHAAWKASQARILQASALDDPMLSYTTAPGTAGTTGLDFGQRIEISQKIPWPGKLHLRSEVAKHEADAAYEDIDSLRLKLAAATKSVFADWHYIHEAIRINHINTNLLQEFRRIAQVRYSAGLVSKQDALRADVELTMLNHQAIILERQRRETMTRINALLNRAPDQKLPLPSTLHAPAKLPEVRVLREWALETRPELKALAAHLRAVGARTDLARRDYYPDIKLTGGYNSLWNRHAKRFSVGISINLPLGQGKRRASVDEFRAEKQRVEWDKTGAMNKIESQVQIDYDRVEESIHTLSLFRKQLLPLAKDNMETARSDYQSGNGDFLTLISAEKNLIQTELELEQARADYHKRLAELEQAVGGSLAWKERQSDDINAQRSNL</sequence>
<dbReference type="OrthoDB" id="9769048at2"/>
<evidence type="ECO:0000256" key="3">
    <source>
        <dbReference type="SAM" id="SignalP"/>
    </source>
</evidence>
<dbReference type="Gene3D" id="1.20.1600.10">
    <property type="entry name" value="Outer membrane efflux proteins (OEP)"/>
    <property type="match status" value="1"/>
</dbReference>
<keyword evidence="3" id="KW-0732">Signal</keyword>